<dbReference type="EMBL" id="JAOVZQ010000001">
    <property type="protein sequence ID" value="MCY0095629.1"/>
    <property type="molecule type" value="Genomic_DNA"/>
</dbReference>
<evidence type="ECO:0000313" key="10">
    <source>
        <dbReference type="EMBL" id="MCY0095629.1"/>
    </source>
</evidence>
<dbReference type="RefSeq" id="WP_267613510.1">
    <property type="nucleotide sequence ID" value="NZ_JAOVZQ010000001.1"/>
</dbReference>
<evidence type="ECO:0000256" key="9">
    <source>
        <dbReference type="SAM" id="Phobius"/>
    </source>
</evidence>
<dbReference type="InterPro" id="IPR007272">
    <property type="entry name" value="Sulf_transp_TsuA/YedE"/>
</dbReference>
<proteinExistence type="inferred from homology"/>
<feature type="transmembrane region" description="Helical" evidence="9">
    <location>
        <begin position="83"/>
        <end position="109"/>
    </location>
</feature>
<protein>
    <submittedName>
        <fullName evidence="10">YeeE/YedE family protein</fullName>
    </submittedName>
</protein>
<evidence type="ECO:0000256" key="2">
    <source>
        <dbReference type="ARBA" id="ARBA00022448"/>
    </source>
</evidence>
<dbReference type="PANTHER" id="PTHR30574">
    <property type="entry name" value="INNER MEMBRANE PROTEIN YEDE"/>
    <property type="match status" value="1"/>
</dbReference>
<evidence type="ECO:0000256" key="4">
    <source>
        <dbReference type="ARBA" id="ARBA00022519"/>
    </source>
</evidence>
<keyword evidence="11" id="KW-1185">Reference proteome</keyword>
<gene>
    <name evidence="10" type="ORF">OEG82_16625</name>
</gene>
<feature type="transmembrane region" description="Helical" evidence="9">
    <location>
        <begin position="116"/>
        <end position="136"/>
    </location>
</feature>
<comment type="caution">
    <text evidence="10">The sequence shown here is derived from an EMBL/GenBank/DDBJ whole genome shotgun (WGS) entry which is preliminary data.</text>
</comment>
<evidence type="ECO:0000256" key="3">
    <source>
        <dbReference type="ARBA" id="ARBA00022475"/>
    </source>
</evidence>
<feature type="transmembrane region" description="Helical" evidence="9">
    <location>
        <begin position="322"/>
        <end position="344"/>
    </location>
</feature>
<reference evidence="10" key="1">
    <citation type="submission" date="2022-10" db="EMBL/GenBank/DDBJ databases">
        <title>Hoeflea sp. J2-29, isolated from marine algae.</title>
        <authorList>
            <person name="Kristyanto S."/>
            <person name="Kim J.M."/>
            <person name="Jeon C.O."/>
        </authorList>
    </citation>
    <scope>NUCLEOTIDE SEQUENCE</scope>
    <source>
        <strain evidence="10">J2-29</strain>
    </source>
</reference>
<evidence type="ECO:0000256" key="1">
    <source>
        <dbReference type="ARBA" id="ARBA00004429"/>
    </source>
</evidence>
<evidence type="ECO:0000256" key="8">
    <source>
        <dbReference type="ARBA" id="ARBA00035655"/>
    </source>
</evidence>
<keyword evidence="2" id="KW-0813">Transport</keyword>
<accession>A0ABT3YIB0</accession>
<evidence type="ECO:0000256" key="6">
    <source>
        <dbReference type="ARBA" id="ARBA00022989"/>
    </source>
</evidence>
<dbReference type="Pfam" id="PF04143">
    <property type="entry name" value="Sulf_transp"/>
    <property type="match status" value="1"/>
</dbReference>
<feature type="transmembrane region" description="Helical" evidence="9">
    <location>
        <begin position="294"/>
        <end position="316"/>
    </location>
</feature>
<dbReference type="PANTHER" id="PTHR30574:SF1">
    <property type="entry name" value="SULPHUR TRANSPORT DOMAIN-CONTAINING PROTEIN"/>
    <property type="match status" value="1"/>
</dbReference>
<comment type="subcellular location">
    <subcellularLocation>
        <location evidence="1">Cell inner membrane</location>
        <topology evidence="1">Multi-pass membrane protein</topology>
    </subcellularLocation>
</comment>
<evidence type="ECO:0000256" key="7">
    <source>
        <dbReference type="ARBA" id="ARBA00023136"/>
    </source>
</evidence>
<keyword evidence="7 9" id="KW-0472">Membrane</keyword>
<evidence type="ECO:0000256" key="5">
    <source>
        <dbReference type="ARBA" id="ARBA00022692"/>
    </source>
</evidence>
<feature type="transmembrane region" description="Helical" evidence="9">
    <location>
        <begin position="6"/>
        <end position="25"/>
    </location>
</feature>
<feature type="transmembrane region" description="Helical" evidence="9">
    <location>
        <begin position="46"/>
        <end position="71"/>
    </location>
</feature>
<keyword evidence="5 9" id="KW-0812">Transmembrane</keyword>
<evidence type="ECO:0000313" key="11">
    <source>
        <dbReference type="Proteomes" id="UP001081283"/>
    </source>
</evidence>
<keyword evidence="4" id="KW-0997">Cell inner membrane</keyword>
<feature type="transmembrane region" description="Helical" evidence="9">
    <location>
        <begin position="167"/>
        <end position="189"/>
    </location>
</feature>
<organism evidence="10 11">
    <name type="scientific">Hoeflea ulvae</name>
    <dbReference type="NCBI Taxonomy" id="2983764"/>
    <lineage>
        <taxon>Bacteria</taxon>
        <taxon>Pseudomonadati</taxon>
        <taxon>Pseudomonadota</taxon>
        <taxon>Alphaproteobacteria</taxon>
        <taxon>Hyphomicrobiales</taxon>
        <taxon>Rhizobiaceae</taxon>
        <taxon>Hoeflea</taxon>
    </lineage>
</organism>
<comment type="similarity">
    <text evidence="8">Belongs to the TsuA/YedE (TC 9.B.102) family.</text>
</comment>
<sequence>MIDSGWMLALSGGLVGAIIGFVARRSHFCTMAALERHWYANDDNPLRAWALAAFTALIATQLLSAAGLVSIDQSFYLTEPLPIAGAIVGGLMFGLGMALVGTCGFGALVRLGGGNLRALVVLTGLGLAALAAQRGITGHVRVALLDPLAIDLSGLGGQSAGTLLSRAIGFDVSLILALILGLAGLWWVFRSASFRADRSRLAAGLVIGLAIAAGWVITSFFAARALYPVQLEAGSFVMPVGDTILQIITVTGELPDYGVGLIVGVFLGAAVSAFRSDDMRWEACDDARELSRHLLGAFLMGTGGVFALGCTIGQGVSAVSVMAISAPIVMMSIAAGARMGLGLLMEGNAFGFLADWRATDTKG</sequence>
<dbReference type="Proteomes" id="UP001081283">
    <property type="component" value="Unassembled WGS sequence"/>
</dbReference>
<name>A0ABT3YIB0_9HYPH</name>
<feature type="transmembrane region" description="Helical" evidence="9">
    <location>
        <begin position="257"/>
        <end position="274"/>
    </location>
</feature>
<keyword evidence="6 9" id="KW-1133">Transmembrane helix</keyword>
<keyword evidence="3" id="KW-1003">Cell membrane</keyword>
<feature type="transmembrane region" description="Helical" evidence="9">
    <location>
        <begin position="201"/>
        <end position="223"/>
    </location>
</feature>